<dbReference type="SMART" id="SM00267">
    <property type="entry name" value="GGDEF"/>
    <property type="match status" value="1"/>
</dbReference>
<dbReference type="SUPFAM" id="SSF55785">
    <property type="entry name" value="PYP-like sensor domain (PAS domain)"/>
    <property type="match status" value="1"/>
</dbReference>
<organism evidence="3 4">
    <name type="scientific">Halodesulfovibrio spirochaetisodalis</name>
    <dbReference type="NCBI Taxonomy" id="1560234"/>
    <lineage>
        <taxon>Bacteria</taxon>
        <taxon>Pseudomonadati</taxon>
        <taxon>Thermodesulfobacteriota</taxon>
        <taxon>Desulfovibrionia</taxon>
        <taxon>Desulfovibrionales</taxon>
        <taxon>Desulfovibrionaceae</taxon>
        <taxon>Halodesulfovibrio</taxon>
    </lineage>
</organism>
<dbReference type="PATRIC" id="fig|1560234.3.peg.2257"/>
<dbReference type="PROSITE" id="PS50887">
    <property type="entry name" value="GGDEF"/>
    <property type="match status" value="1"/>
</dbReference>
<dbReference type="InterPro" id="IPR052163">
    <property type="entry name" value="DGC-Regulatory_Protein"/>
</dbReference>
<dbReference type="OrthoDB" id="9790367at2"/>
<reference evidence="3 4" key="1">
    <citation type="submission" date="2015-01" db="EMBL/GenBank/DDBJ databases">
        <title>Desulfovibrio sp. JC271 draft genome sequence.</title>
        <authorList>
            <person name="Shivani Y."/>
            <person name="Subhash Y."/>
            <person name="Sasikala C."/>
            <person name="Ramana C.V."/>
        </authorList>
    </citation>
    <scope>NUCLEOTIDE SEQUENCE [LARGE SCALE GENOMIC DNA]</scope>
    <source>
        <strain evidence="3 4">JC271</strain>
    </source>
</reference>
<accession>A0A1B7X9H3</accession>
<dbReference type="Gene3D" id="3.30.70.270">
    <property type="match status" value="1"/>
</dbReference>
<dbReference type="Proteomes" id="UP000091979">
    <property type="component" value="Unassembled WGS sequence"/>
</dbReference>
<protein>
    <submittedName>
        <fullName evidence="3">Diguanylate cyclase</fullName>
    </submittedName>
</protein>
<dbReference type="InterPro" id="IPR000160">
    <property type="entry name" value="GGDEF_dom"/>
</dbReference>
<evidence type="ECO:0000313" key="3">
    <source>
        <dbReference type="EMBL" id="OBQ45982.1"/>
    </source>
</evidence>
<dbReference type="NCBIfam" id="TIGR00229">
    <property type="entry name" value="sensory_box"/>
    <property type="match status" value="1"/>
</dbReference>
<dbReference type="Pfam" id="PF13426">
    <property type="entry name" value="PAS_9"/>
    <property type="match status" value="1"/>
</dbReference>
<dbReference type="NCBIfam" id="TIGR00254">
    <property type="entry name" value="GGDEF"/>
    <property type="match status" value="1"/>
</dbReference>
<dbReference type="PANTHER" id="PTHR46663:SF4">
    <property type="entry name" value="DIGUANYLATE CYCLASE DGCT-RELATED"/>
    <property type="match status" value="1"/>
</dbReference>
<dbReference type="CDD" id="cd01949">
    <property type="entry name" value="GGDEF"/>
    <property type="match status" value="1"/>
</dbReference>
<feature type="domain" description="GGDEF" evidence="2">
    <location>
        <begin position="168"/>
        <end position="300"/>
    </location>
</feature>
<dbReference type="EMBL" id="JXMS01000033">
    <property type="protein sequence ID" value="OBQ45982.1"/>
    <property type="molecule type" value="Genomic_DNA"/>
</dbReference>
<dbReference type="CDD" id="cd00130">
    <property type="entry name" value="PAS"/>
    <property type="match status" value="1"/>
</dbReference>
<dbReference type="InterPro" id="IPR043128">
    <property type="entry name" value="Rev_trsase/Diguanyl_cyclase"/>
</dbReference>
<evidence type="ECO:0000259" key="2">
    <source>
        <dbReference type="PROSITE" id="PS50887"/>
    </source>
</evidence>
<evidence type="ECO:0000259" key="1">
    <source>
        <dbReference type="PROSITE" id="PS50112"/>
    </source>
</evidence>
<feature type="domain" description="PAS" evidence="1">
    <location>
        <begin position="2"/>
        <end position="47"/>
    </location>
</feature>
<dbReference type="AlphaFoldDB" id="A0A1B7X9H3"/>
<evidence type="ECO:0000313" key="4">
    <source>
        <dbReference type="Proteomes" id="UP000091979"/>
    </source>
</evidence>
<dbReference type="STRING" id="1560234.SP90_14890"/>
<keyword evidence="4" id="KW-1185">Reference proteome</keyword>
<comment type="caution">
    <text evidence="3">The sequence shown here is derived from an EMBL/GenBank/DDBJ whole genome shotgun (WGS) entry which is preliminary data.</text>
</comment>
<dbReference type="InterPro" id="IPR029787">
    <property type="entry name" value="Nucleotide_cyclase"/>
</dbReference>
<proteinExistence type="predicted"/>
<dbReference type="Gene3D" id="3.30.450.20">
    <property type="entry name" value="PAS domain"/>
    <property type="match status" value="1"/>
</dbReference>
<gene>
    <name evidence="3" type="ORF">SP90_14890</name>
</gene>
<dbReference type="Pfam" id="PF00990">
    <property type="entry name" value="GGDEF"/>
    <property type="match status" value="1"/>
</dbReference>
<dbReference type="InterPro" id="IPR000014">
    <property type="entry name" value="PAS"/>
</dbReference>
<dbReference type="InterPro" id="IPR035965">
    <property type="entry name" value="PAS-like_dom_sf"/>
</dbReference>
<dbReference type="SUPFAM" id="SSF55073">
    <property type="entry name" value="Nucleotide cyclase"/>
    <property type="match status" value="1"/>
</dbReference>
<dbReference type="PROSITE" id="PS50112">
    <property type="entry name" value="PAS"/>
    <property type="match status" value="1"/>
</dbReference>
<dbReference type="RefSeq" id="WP_066858062.1">
    <property type="nucleotide sequence ID" value="NZ_JXMS01000033.1"/>
</dbReference>
<dbReference type="GO" id="GO:0003824">
    <property type="term" value="F:catalytic activity"/>
    <property type="evidence" value="ECO:0007669"/>
    <property type="project" value="UniProtKB-ARBA"/>
</dbReference>
<dbReference type="SMART" id="SM00091">
    <property type="entry name" value="PAS"/>
    <property type="match status" value="1"/>
</dbReference>
<dbReference type="PANTHER" id="PTHR46663">
    <property type="entry name" value="DIGUANYLATE CYCLASE DGCT-RELATED"/>
    <property type="match status" value="1"/>
</dbReference>
<name>A0A1B7X9H3_9BACT</name>
<sequence>MDQRFYQTLLDAITDGVYFVDTNKNITYWNKSAERLSGYTAEEVVGNVCSEKLLRHETEDGCVLCNNGCPLSATLKDGKERQENLFMHHKLGHKIPINVQAYPMIGPDGNIAGAVEIFSENNESLNVRREMEVLRKEVLTDKLTGIGNRRYAEITMRNLDFAMEQNHAPFGILFIDIDDFKLVNDTYGHHAGDNVLRMVAQNMSKSLRFLDVLCRWGGEEFVIFIPNTTFSTLSVLAERLRLLIQNSWLMHENQKISVTASFGGAIARSHEPSSTVLSRADKQLYLSKDSGRNCIYIDIPEQKKVASSNC</sequence>
<dbReference type="FunFam" id="3.30.70.270:FF:000001">
    <property type="entry name" value="Diguanylate cyclase domain protein"/>
    <property type="match status" value="1"/>
</dbReference>